<feature type="domain" description="Glycoside hydrolase family 31 TIM barrel" evidence="3">
    <location>
        <begin position="250"/>
        <end position="586"/>
    </location>
</feature>
<dbReference type="GO" id="GO:0061634">
    <property type="term" value="F:alpha-D-xyloside xylohydrolase"/>
    <property type="evidence" value="ECO:0007669"/>
    <property type="project" value="UniProtKB-EC"/>
</dbReference>
<dbReference type="InterPro" id="IPR017853">
    <property type="entry name" value="GH"/>
</dbReference>
<feature type="domain" description="Glycoside hydrolase family 31 N-terminal" evidence="4">
    <location>
        <begin position="25"/>
        <end position="205"/>
    </location>
</feature>
<dbReference type="EMBL" id="CYXZ01000018">
    <property type="protein sequence ID" value="CUN20335.1"/>
    <property type="molecule type" value="Genomic_DNA"/>
</dbReference>
<evidence type="ECO:0000313" key="7">
    <source>
        <dbReference type="Proteomes" id="UP000095350"/>
    </source>
</evidence>
<comment type="similarity">
    <text evidence="1 2">Belongs to the glycosyl hydrolase 31 family.</text>
</comment>
<proteinExistence type="inferred from homology"/>
<accession>A0A173V222</accession>
<dbReference type="SUPFAM" id="SSF51011">
    <property type="entry name" value="Glycosyl hydrolase domain"/>
    <property type="match status" value="1"/>
</dbReference>
<gene>
    <name evidence="6" type="primary">yicI_3</name>
    <name evidence="6" type="ORF">ERS852572_02437</name>
</gene>
<dbReference type="GeneID" id="61433929"/>
<dbReference type="SUPFAM" id="SSF74650">
    <property type="entry name" value="Galactose mutarotase-like"/>
    <property type="match status" value="1"/>
</dbReference>
<dbReference type="GO" id="GO:0030246">
    <property type="term" value="F:carbohydrate binding"/>
    <property type="evidence" value="ECO:0007669"/>
    <property type="project" value="InterPro"/>
</dbReference>
<dbReference type="EC" id="3.2.1.177" evidence="6"/>
<reference evidence="6 7" key="1">
    <citation type="submission" date="2015-09" db="EMBL/GenBank/DDBJ databases">
        <authorList>
            <consortium name="Pathogen Informatics"/>
        </authorList>
    </citation>
    <scope>NUCLEOTIDE SEQUENCE [LARGE SCALE GENOMIC DNA]</scope>
    <source>
        <strain evidence="6 7">2789STDY5834960</strain>
    </source>
</reference>
<dbReference type="AlphaFoldDB" id="A0A173V222"/>
<dbReference type="PANTHER" id="PTHR43863">
    <property type="entry name" value="HYDROLASE, PUTATIVE (AFU_ORTHOLOGUE AFUA_1G03140)-RELATED"/>
    <property type="match status" value="1"/>
</dbReference>
<dbReference type="InterPro" id="IPR013780">
    <property type="entry name" value="Glyco_hydro_b"/>
</dbReference>
<evidence type="ECO:0000259" key="4">
    <source>
        <dbReference type="Pfam" id="PF13802"/>
    </source>
</evidence>
<keyword evidence="2 6" id="KW-0378">Hydrolase</keyword>
<evidence type="ECO:0000256" key="2">
    <source>
        <dbReference type="RuleBase" id="RU361185"/>
    </source>
</evidence>
<evidence type="ECO:0000259" key="3">
    <source>
        <dbReference type="Pfam" id="PF01055"/>
    </source>
</evidence>
<dbReference type="SUPFAM" id="SSF51445">
    <property type="entry name" value="(Trans)glycosidases"/>
    <property type="match status" value="1"/>
</dbReference>
<dbReference type="Pfam" id="PF13802">
    <property type="entry name" value="Gal_mutarotas_2"/>
    <property type="match status" value="1"/>
</dbReference>
<dbReference type="Gene3D" id="2.60.40.1760">
    <property type="entry name" value="glycosyl hydrolase (family 31)"/>
    <property type="match status" value="1"/>
</dbReference>
<dbReference type="InterPro" id="IPR000322">
    <property type="entry name" value="Glyco_hydro_31_TIM"/>
</dbReference>
<dbReference type="RefSeq" id="WP_006858484.1">
    <property type="nucleotide sequence ID" value="NZ_CABIYH010000018.1"/>
</dbReference>
<dbReference type="PaxDb" id="166486-ERS852572_02437"/>
<dbReference type="STRING" id="166486.ERS852572_02437"/>
<dbReference type="Proteomes" id="UP000095350">
    <property type="component" value="Unassembled WGS sequence"/>
</dbReference>
<dbReference type="InterPro" id="IPR051816">
    <property type="entry name" value="Glycosyl_Hydrolase_31"/>
</dbReference>
<dbReference type="CDD" id="cd14752">
    <property type="entry name" value="GH31_N"/>
    <property type="match status" value="1"/>
</dbReference>
<evidence type="ECO:0000259" key="5">
    <source>
        <dbReference type="Pfam" id="PF21365"/>
    </source>
</evidence>
<keyword evidence="2 6" id="KW-0326">Glycosidase</keyword>
<dbReference type="CDD" id="cd06591">
    <property type="entry name" value="GH31_xylosidase_XylS"/>
    <property type="match status" value="1"/>
</dbReference>
<dbReference type="Pfam" id="PF21365">
    <property type="entry name" value="Glyco_hydro_31_3rd"/>
    <property type="match status" value="1"/>
</dbReference>
<dbReference type="PANTHER" id="PTHR43863:SF2">
    <property type="entry name" value="MALTASE-GLUCOAMYLASE"/>
    <property type="match status" value="1"/>
</dbReference>
<name>A0A173V222_9FIRM</name>
<dbReference type="OrthoDB" id="176168at2"/>
<dbReference type="InterPro" id="IPR011013">
    <property type="entry name" value="Gal_mutarotase_sf_dom"/>
</dbReference>
<dbReference type="GO" id="GO:0005975">
    <property type="term" value="P:carbohydrate metabolic process"/>
    <property type="evidence" value="ECO:0007669"/>
    <property type="project" value="InterPro"/>
</dbReference>
<evidence type="ECO:0000256" key="1">
    <source>
        <dbReference type="ARBA" id="ARBA00007806"/>
    </source>
</evidence>
<dbReference type="Pfam" id="PF01055">
    <property type="entry name" value="Glyco_hydro_31_2nd"/>
    <property type="match status" value="1"/>
</dbReference>
<protein>
    <submittedName>
        <fullName evidence="6">Alpha-xylosidase</fullName>
        <ecNumber evidence="6">3.2.1.177</ecNumber>
    </submittedName>
</protein>
<organism evidence="6 7">
    <name type="scientific">Roseburia intestinalis</name>
    <dbReference type="NCBI Taxonomy" id="166486"/>
    <lineage>
        <taxon>Bacteria</taxon>
        <taxon>Bacillati</taxon>
        <taxon>Bacillota</taxon>
        <taxon>Clostridia</taxon>
        <taxon>Lachnospirales</taxon>
        <taxon>Lachnospiraceae</taxon>
        <taxon>Roseburia</taxon>
    </lineage>
</organism>
<dbReference type="InterPro" id="IPR025887">
    <property type="entry name" value="Glyco_hydro_31_N_dom"/>
</dbReference>
<dbReference type="Gene3D" id="3.20.20.80">
    <property type="entry name" value="Glycosidases"/>
    <property type="match status" value="1"/>
</dbReference>
<feature type="domain" description="Glycosyl hydrolase family 31 C-terminal" evidence="5">
    <location>
        <begin position="598"/>
        <end position="682"/>
    </location>
</feature>
<dbReference type="Gene3D" id="2.60.40.1180">
    <property type="entry name" value="Golgi alpha-mannosidase II"/>
    <property type="match status" value="1"/>
</dbReference>
<sequence>MRVYEENNRLVIADGTLTLWLEPWGENSFRVRMTKEAQMDAHDWALTEEVKMCPLQVECKEVDTTDPWYKGEEFAKYHQTGKVYTVKNGKITAVISPEGWISYYNQKGELLTEEYWRNRNRINRYCVPLRIDARELKPIPGSTDYELTMRFEAFDDEKIFGMGQYQEKNLNKKGAMLELAHRNSQASVPFMVSSRGYGFFWNNPAIGTAVFGANKTEWYAKSTKKLDYFITAGDTPFEIEEQYSAATGRTPMMPEYGMGYWQCKLRYRNQDEILAVAREHKKRGLPMDAIVIDFFHWTMQGEFKFEPRDWPDPKAMVDELKSMGIETVVSVWPTVDERSENYGEMNDRGYLVTPDRGLSYHMSWMGNTVFYDATNPGAQKFVWEKCKENYYKNGIRCFWLDEAEPEYGPYDFDNYRYYEGPALQCSNVYPVGYAKGFYDGLKAEGEKDIMSLVRCAWAGSQKYGVLTWSGDVYSSFRSMREQLQAGLNMCVAGIPWWTSDIGGFLGGDIKDPAFKELLVRWFAWGAFCPVFRMHGERSPWYEREQEFIDGVRQLTSGQDNEVWSFGEDNYEILKKYLFIRERLRLYIRSCMEQASKTGAPVMRPLFFDFAEDKESWNVEDAYMFGPDLLVAPVMEAGATERRVYLPAGTKWTDAYTKKVYEGGNYVTVPAPIDVIPVFMREGISYPIYE</sequence>
<evidence type="ECO:0000313" key="6">
    <source>
        <dbReference type="EMBL" id="CUN20335.1"/>
    </source>
</evidence>
<dbReference type="InterPro" id="IPR048395">
    <property type="entry name" value="Glyco_hydro_31_C"/>
</dbReference>